<evidence type="ECO:0000313" key="3">
    <source>
        <dbReference type="Proteomes" id="UP000781932"/>
    </source>
</evidence>
<accession>A0A9P6I5K5</accession>
<dbReference type="RefSeq" id="XP_038745618.1">
    <property type="nucleotide sequence ID" value="XM_038889320.1"/>
</dbReference>
<name>A0A9P6I5K5_9PEZI</name>
<evidence type="ECO:0000256" key="1">
    <source>
        <dbReference type="SAM" id="Coils"/>
    </source>
</evidence>
<gene>
    <name evidence="2" type="ORF">CkaCkLH20_06603</name>
</gene>
<dbReference type="Proteomes" id="UP000781932">
    <property type="component" value="Unassembled WGS sequence"/>
</dbReference>
<evidence type="ECO:0000313" key="2">
    <source>
        <dbReference type="EMBL" id="KAF9876157.1"/>
    </source>
</evidence>
<dbReference type="EMBL" id="JAATWM020000019">
    <property type="protein sequence ID" value="KAF9876157.1"/>
    <property type="molecule type" value="Genomic_DNA"/>
</dbReference>
<reference evidence="2" key="1">
    <citation type="submission" date="2020-03" db="EMBL/GenBank/DDBJ databases">
        <authorList>
            <person name="He L."/>
        </authorList>
    </citation>
    <scope>NUCLEOTIDE SEQUENCE</scope>
    <source>
        <strain evidence="2">CkLH20</strain>
    </source>
</reference>
<dbReference type="GeneID" id="62162394"/>
<proteinExistence type="predicted"/>
<feature type="coiled-coil region" evidence="1">
    <location>
        <begin position="264"/>
        <end position="298"/>
    </location>
</feature>
<keyword evidence="1" id="KW-0175">Coiled coil</keyword>
<sequence>MIEHAKIIEEASLIEDTNMNDEADLRRLPGLRFPGRAGEPVSRQNQVGWQMFFGPSPESPKHLIQLATYASRWLKAAVEVLEETKGTGEWDDVLQKAAERLQARDRRKEWTAGATQADRGAVMMTIVGARELHLKMRGQKVGGLRGRRPRNIPKGFRPFLASLDRWIEASVWLRLSQAISGPHVDEGNEDAKKTTAKRAFTPVEATEELPMKKARYFESTSSSMRDEGSQTALSATGYLSEDENVSNSPTPPQNSANNVDLIGVVERELDYEELASTIERLKDNYKDLWEENKMLRQKFKKAEAVKEVTRTAEVEVGDPAGADSGHPEGVFGTIKRRIFSFWG</sequence>
<dbReference type="OrthoDB" id="4805449at2759"/>
<dbReference type="AlphaFoldDB" id="A0A9P6I5K5"/>
<comment type="caution">
    <text evidence="2">The sequence shown here is derived from an EMBL/GenBank/DDBJ whole genome shotgun (WGS) entry which is preliminary data.</text>
</comment>
<keyword evidence="3" id="KW-1185">Reference proteome</keyword>
<organism evidence="2 3">
    <name type="scientific">Colletotrichum karsti</name>
    <dbReference type="NCBI Taxonomy" id="1095194"/>
    <lineage>
        <taxon>Eukaryota</taxon>
        <taxon>Fungi</taxon>
        <taxon>Dikarya</taxon>
        <taxon>Ascomycota</taxon>
        <taxon>Pezizomycotina</taxon>
        <taxon>Sordariomycetes</taxon>
        <taxon>Hypocreomycetidae</taxon>
        <taxon>Glomerellales</taxon>
        <taxon>Glomerellaceae</taxon>
        <taxon>Colletotrichum</taxon>
        <taxon>Colletotrichum boninense species complex</taxon>
    </lineage>
</organism>
<reference evidence="2" key="2">
    <citation type="submission" date="2020-11" db="EMBL/GenBank/DDBJ databases">
        <title>Whole genome sequencing of Colletotrichum sp.</title>
        <authorList>
            <person name="Li H."/>
        </authorList>
    </citation>
    <scope>NUCLEOTIDE SEQUENCE</scope>
    <source>
        <strain evidence="2">CkLH20</strain>
    </source>
</reference>
<protein>
    <submittedName>
        <fullName evidence="2">Uncharacterized protein</fullName>
    </submittedName>
</protein>